<keyword evidence="2" id="KW-0812">Transmembrane</keyword>
<organism evidence="3 4">
    <name type="scientific">Cyanobacterium stanieri (strain ATCC 29140 / PCC 7202)</name>
    <dbReference type="NCBI Taxonomy" id="292563"/>
    <lineage>
        <taxon>Bacteria</taxon>
        <taxon>Bacillati</taxon>
        <taxon>Cyanobacteriota</taxon>
        <taxon>Cyanophyceae</taxon>
        <taxon>Oscillatoriophycideae</taxon>
        <taxon>Chroococcales</taxon>
        <taxon>Geminocystaceae</taxon>
        <taxon>Cyanobacterium</taxon>
    </lineage>
</organism>
<feature type="transmembrane region" description="Helical" evidence="2">
    <location>
        <begin position="460"/>
        <end position="482"/>
    </location>
</feature>
<protein>
    <recommendedName>
        <fullName evidence="5">O-antigen polymerase</fullName>
    </recommendedName>
</protein>
<feature type="transmembrane region" description="Helical" evidence="2">
    <location>
        <begin position="46"/>
        <end position="66"/>
    </location>
</feature>
<dbReference type="AlphaFoldDB" id="K9YMX9"/>
<feature type="transmembrane region" description="Helical" evidence="2">
    <location>
        <begin position="375"/>
        <end position="392"/>
    </location>
</feature>
<keyword evidence="2" id="KW-0472">Membrane</keyword>
<feature type="transmembrane region" description="Helical" evidence="2">
    <location>
        <begin position="72"/>
        <end position="89"/>
    </location>
</feature>
<evidence type="ECO:0000313" key="3">
    <source>
        <dbReference type="EMBL" id="AFZ47473.1"/>
    </source>
</evidence>
<sequence>MTASRTRKFRNRKRGGNNAPPTTPPPLTRKEKMRVKREKRQQRQKLVSSWAIAIIFGILVALPSFFLFSPKVAISAAIGVMATILSYQFPKSALWAFLIYMPFGGTVVYAFAGGNLIFQIAKDVFYIPALIALLLQAWKKRKPIIIAKPLLPTLMILSVVCLLVLVFMNLRLELLAPSCDLVREIRPRPTCKEGQPFLQGLLGLKIFIGYIPLMFCGYYLIEDKKTVLKLGRLLVILAIICCLLGLVQYSFLRSGRCQATSELTDGAGLFRASLDARCFVGGSLLYTPEQGQIRLPGTFVSPWHWGWFLIANSAICFTVAFFETSRFWQLIGMGGMGIVFINAVVSGQRIALFLVPVFILVMLVLTGQMFRLKKFIPIAVIITIAGFIFVSANPDMVTERVNSAIGRWNASPPQNFIIQQWQWALRNTDNLLLGSGLGKATNSARTFGDIAFLETYHPKVIYEVGILGLTAFLAFITHLVIYTFKKYRSIKDPTLQSFASAFWVFLLFLGYFPYWYPLDTDPVAVYYWLFAGVLIKLTVIDKEKQDQEVQAIFDNNRKSRKKFKSVKKRRNNP</sequence>
<gene>
    <name evidence="3" type="ordered locus">Cyast_1511</name>
</gene>
<dbReference type="InterPro" id="IPR049753">
    <property type="entry name" value="EPS_HpsL-like"/>
</dbReference>
<feature type="transmembrane region" description="Helical" evidence="2">
    <location>
        <begin position="118"/>
        <end position="138"/>
    </location>
</feature>
<accession>K9YMX9</accession>
<feature type="compositionally biased region" description="Basic residues" evidence="1">
    <location>
        <begin position="1"/>
        <end position="15"/>
    </location>
</feature>
<dbReference type="PATRIC" id="fig|292563.3.peg.1579"/>
<feature type="transmembrane region" description="Helical" evidence="2">
    <location>
        <begin position="202"/>
        <end position="221"/>
    </location>
</feature>
<feature type="transmembrane region" description="Helical" evidence="2">
    <location>
        <begin position="524"/>
        <end position="540"/>
    </location>
</feature>
<dbReference type="eggNOG" id="COG3307">
    <property type="taxonomic scope" value="Bacteria"/>
</dbReference>
<dbReference type="KEGG" id="csn:Cyast_1511"/>
<evidence type="ECO:0008006" key="5">
    <source>
        <dbReference type="Google" id="ProtNLM"/>
    </source>
</evidence>
<evidence type="ECO:0000256" key="2">
    <source>
        <dbReference type="SAM" id="Phobius"/>
    </source>
</evidence>
<proteinExistence type="predicted"/>
<feature type="transmembrane region" description="Helical" evidence="2">
    <location>
        <begin position="94"/>
        <end position="112"/>
    </location>
</feature>
<feature type="transmembrane region" description="Helical" evidence="2">
    <location>
        <begin position="350"/>
        <end position="368"/>
    </location>
</feature>
<feature type="transmembrane region" description="Helical" evidence="2">
    <location>
        <begin position="150"/>
        <end position="168"/>
    </location>
</feature>
<dbReference type="BioCyc" id="CSTA292563:G1353-1522-MONOMER"/>
<dbReference type="NCBIfam" id="NF038300">
    <property type="entry name" value="EPS_HpsL"/>
    <property type="match status" value="1"/>
</dbReference>
<dbReference type="HOGENOM" id="CLU_502190_0_0_3"/>
<feature type="transmembrane region" description="Helical" evidence="2">
    <location>
        <begin position="233"/>
        <end position="252"/>
    </location>
</feature>
<feature type="transmembrane region" description="Helical" evidence="2">
    <location>
        <begin position="494"/>
        <end position="512"/>
    </location>
</feature>
<evidence type="ECO:0000313" key="4">
    <source>
        <dbReference type="Proteomes" id="UP000010483"/>
    </source>
</evidence>
<dbReference type="Proteomes" id="UP000010483">
    <property type="component" value="Chromosome"/>
</dbReference>
<reference evidence="4" key="1">
    <citation type="journal article" date="2013" name="Proc. Natl. Acad. Sci. U.S.A.">
        <title>Improving the coverage of the cyanobacterial phylum using diversity-driven genome sequencing.</title>
        <authorList>
            <person name="Shih P.M."/>
            <person name="Wu D."/>
            <person name="Latifi A."/>
            <person name="Axen S.D."/>
            <person name="Fewer D.P."/>
            <person name="Talla E."/>
            <person name="Calteau A."/>
            <person name="Cai F."/>
            <person name="Tandeau de Marsac N."/>
            <person name="Rippka R."/>
            <person name="Herdman M."/>
            <person name="Sivonen K."/>
            <person name="Coursin T."/>
            <person name="Laurent T."/>
            <person name="Goodwin L."/>
            <person name="Nolan M."/>
            <person name="Davenport K.W."/>
            <person name="Han C.S."/>
            <person name="Rubin E.M."/>
            <person name="Eisen J.A."/>
            <person name="Woyke T."/>
            <person name="Gugger M."/>
            <person name="Kerfeld C.A."/>
        </authorList>
    </citation>
    <scope>NUCLEOTIDE SEQUENCE [LARGE SCALE GENOMIC DNA]</scope>
    <source>
        <strain evidence="4">ATCC 29140 / PCC 7202</strain>
    </source>
</reference>
<feature type="transmembrane region" description="Helical" evidence="2">
    <location>
        <begin position="327"/>
        <end position="344"/>
    </location>
</feature>
<feature type="compositionally biased region" description="Basic residues" evidence="1">
    <location>
        <begin position="31"/>
        <end position="40"/>
    </location>
</feature>
<feature type="transmembrane region" description="Helical" evidence="2">
    <location>
        <begin position="304"/>
        <end position="322"/>
    </location>
</feature>
<dbReference type="EMBL" id="CP003940">
    <property type="protein sequence ID" value="AFZ47473.1"/>
    <property type="molecule type" value="Genomic_DNA"/>
</dbReference>
<keyword evidence="2" id="KW-1133">Transmembrane helix</keyword>
<keyword evidence="4" id="KW-1185">Reference proteome</keyword>
<name>K9YMX9_CYASC</name>
<evidence type="ECO:0000256" key="1">
    <source>
        <dbReference type="SAM" id="MobiDB-lite"/>
    </source>
</evidence>
<feature type="region of interest" description="Disordered" evidence="1">
    <location>
        <begin position="1"/>
        <end position="40"/>
    </location>
</feature>
<dbReference type="STRING" id="292563.Cyast_1511"/>